<organism evidence="1">
    <name type="scientific">marine sediment metagenome</name>
    <dbReference type="NCBI Taxonomy" id="412755"/>
    <lineage>
        <taxon>unclassified sequences</taxon>
        <taxon>metagenomes</taxon>
        <taxon>ecological metagenomes</taxon>
    </lineage>
</organism>
<sequence>MLCENCYYDENIIPFDTFIEYAQNKGIEYTEIEDYHDYYQNLMPLEENLACLKDHIDFRYNT</sequence>
<evidence type="ECO:0000313" key="1">
    <source>
        <dbReference type="EMBL" id="KKM07246.1"/>
    </source>
</evidence>
<proteinExistence type="predicted"/>
<accession>A0A0F9JNL5</accession>
<name>A0A0F9JNL5_9ZZZZ</name>
<dbReference type="EMBL" id="LAZR01015815">
    <property type="protein sequence ID" value="KKM07246.1"/>
    <property type="molecule type" value="Genomic_DNA"/>
</dbReference>
<comment type="caution">
    <text evidence="1">The sequence shown here is derived from an EMBL/GenBank/DDBJ whole genome shotgun (WGS) entry which is preliminary data.</text>
</comment>
<gene>
    <name evidence="1" type="ORF">LCGC14_1735780</name>
</gene>
<protein>
    <submittedName>
        <fullName evidence="1">Uncharacterized protein</fullName>
    </submittedName>
</protein>
<reference evidence="1" key="1">
    <citation type="journal article" date="2015" name="Nature">
        <title>Complex archaea that bridge the gap between prokaryotes and eukaryotes.</title>
        <authorList>
            <person name="Spang A."/>
            <person name="Saw J.H."/>
            <person name="Jorgensen S.L."/>
            <person name="Zaremba-Niedzwiedzka K."/>
            <person name="Martijn J."/>
            <person name="Lind A.E."/>
            <person name="van Eijk R."/>
            <person name="Schleper C."/>
            <person name="Guy L."/>
            <person name="Ettema T.J."/>
        </authorList>
    </citation>
    <scope>NUCLEOTIDE SEQUENCE</scope>
</reference>
<dbReference type="AlphaFoldDB" id="A0A0F9JNL5"/>